<dbReference type="Proteomes" id="UP001195769">
    <property type="component" value="Unassembled WGS sequence"/>
</dbReference>
<name>A0AAD4HDM9_9AGAM</name>
<dbReference type="EMBL" id="JABBWK010000119">
    <property type="protein sequence ID" value="KAG1891838.1"/>
    <property type="molecule type" value="Genomic_DNA"/>
</dbReference>
<evidence type="ECO:0000313" key="3">
    <source>
        <dbReference type="Proteomes" id="UP001195769"/>
    </source>
</evidence>
<organism evidence="2 3">
    <name type="scientific">Suillus fuscotomentosus</name>
    <dbReference type="NCBI Taxonomy" id="1912939"/>
    <lineage>
        <taxon>Eukaryota</taxon>
        <taxon>Fungi</taxon>
        <taxon>Dikarya</taxon>
        <taxon>Basidiomycota</taxon>
        <taxon>Agaricomycotina</taxon>
        <taxon>Agaricomycetes</taxon>
        <taxon>Agaricomycetidae</taxon>
        <taxon>Boletales</taxon>
        <taxon>Suillineae</taxon>
        <taxon>Suillaceae</taxon>
        <taxon>Suillus</taxon>
    </lineage>
</organism>
<gene>
    <name evidence="2" type="ORF">F5891DRAFT_1197280</name>
</gene>
<reference evidence="2" key="1">
    <citation type="journal article" date="2020" name="New Phytol.">
        <title>Comparative genomics reveals dynamic genome evolution in host specialist ectomycorrhizal fungi.</title>
        <authorList>
            <person name="Lofgren L.A."/>
            <person name="Nguyen N.H."/>
            <person name="Vilgalys R."/>
            <person name="Ruytinx J."/>
            <person name="Liao H.L."/>
            <person name="Branco S."/>
            <person name="Kuo A."/>
            <person name="LaButti K."/>
            <person name="Lipzen A."/>
            <person name="Andreopoulos W."/>
            <person name="Pangilinan J."/>
            <person name="Riley R."/>
            <person name="Hundley H."/>
            <person name="Na H."/>
            <person name="Barry K."/>
            <person name="Grigoriev I.V."/>
            <person name="Stajich J.E."/>
            <person name="Kennedy P.G."/>
        </authorList>
    </citation>
    <scope>NUCLEOTIDE SEQUENCE</scope>
    <source>
        <strain evidence="2">FC203</strain>
    </source>
</reference>
<feature type="domain" description="HMG" evidence="1">
    <location>
        <begin position="1"/>
        <end position="55"/>
    </location>
</feature>
<dbReference type="GeneID" id="64662755"/>
<keyword evidence="3" id="KW-1185">Reference proteome</keyword>
<accession>A0AAD4HDM9</accession>
<dbReference type="Pfam" id="PF18717">
    <property type="entry name" value="CxC4"/>
    <property type="match status" value="1"/>
</dbReference>
<comment type="caution">
    <text evidence="2">The sequence shown here is derived from an EMBL/GenBank/DDBJ whole genome shotgun (WGS) entry which is preliminary data.</text>
</comment>
<dbReference type="RefSeq" id="XP_041218314.1">
    <property type="nucleotide sequence ID" value="XM_041368457.1"/>
</dbReference>
<proteinExistence type="predicted"/>
<evidence type="ECO:0000313" key="2">
    <source>
        <dbReference type="EMBL" id="KAG1891838.1"/>
    </source>
</evidence>
<evidence type="ECO:0000259" key="1">
    <source>
        <dbReference type="Pfam" id="PF18717"/>
    </source>
</evidence>
<protein>
    <recommendedName>
        <fullName evidence="1">HMG domain-containing protein</fullName>
    </recommendedName>
</protein>
<dbReference type="InterPro" id="IPR040648">
    <property type="entry name" value="HMGXB3_CxC4"/>
</dbReference>
<sequence length="274" mass="30414">MLFLHELLNAYTNSYTTSETPFSAFCLTVRHSYQDAGDENSFCLDDTFVRVWFAFTQRQCLDSGMQCPTCGSSPDIVIADGVSLGTHVSKLTKSISPPTSVDERTIPQKDICTTVNKISDATVTHIPNILPDMSKIDAQYPELSSFICLYCSNGTNSPYYRTYRDLIQQIAAPDIVLQLIPVAAIEPLQQLREQGNPPNWLQSICPAFGAVINAHVNGQCPIPNDIRNIAGWLAARADDVYTRLAQHEPSPMLQPTSEPWEKIGICYGLPEIRK</sequence>
<dbReference type="AlphaFoldDB" id="A0AAD4HDM9"/>